<feature type="transmembrane region" description="Helical" evidence="1">
    <location>
        <begin position="85"/>
        <end position="107"/>
    </location>
</feature>
<feature type="transmembrane region" description="Helical" evidence="1">
    <location>
        <begin position="46"/>
        <end position="73"/>
    </location>
</feature>
<keyword evidence="1" id="KW-0472">Membrane</keyword>
<sequence length="286" mass="31609">MTLQAEHKEFSMELQDERELNEVEGFVDWKGRPAKKDRHGGMRSTLFVYAMVGLENLAFVPMVINLVTYFVGIMHMDIAKAATNVTNFVGTSFVLALLGAFILTPTLTDSKTNILSACLELVGYTILLIQAHYGSLKPPPCNPLDPKSICEKVSGGKAGMTEGCSGAFGADQFDDRDPNERRKIPTYLQHPSQLQWWSGSKQQGVGCWFGISVGIVVLAIISIVSGITTYRNKIAGGSPLTRIVQVFVAAFNNRKLRGSENPDDLYELDDREAGIYKEKLQHTNQF</sequence>
<dbReference type="OMA" id="MELQDER"/>
<accession>A0AA38LFU7</accession>
<dbReference type="Proteomes" id="UP000824469">
    <property type="component" value="Unassembled WGS sequence"/>
</dbReference>
<evidence type="ECO:0000256" key="1">
    <source>
        <dbReference type="SAM" id="Phobius"/>
    </source>
</evidence>
<evidence type="ECO:0000313" key="3">
    <source>
        <dbReference type="Proteomes" id="UP000824469"/>
    </source>
</evidence>
<feature type="non-terminal residue" evidence="2">
    <location>
        <position position="1"/>
    </location>
</feature>
<name>A0AA38LFU7_TAXCH</name>
<keyword evidence="1" id="KW-0812">Transmembrane</keyword>
<dbReference type="PANTHER" id="PTHR11654">
    <property type="entry name" value="OLIGOPEPTIDE TRANSPORTER-RELATED"/>
    <property type="match status" value="1"/>
</dbReference>
<protein>
    <submittedName>
        <fullName evidence="2">Uncharacterized protein</fullName>
    </submittedName>
</protein>
<dbReference type="Gene3D" id="1.20.1250.20">
    <property type="entry name" value="MFS general substrate transporter like domains"/>
    <property type="match status" value="1"/>
</dbReference>
<dbReference type="EMBL" id="JAHRHJ020000003">
    <property type="protein sequence ID" value="KAH9322864.1"/>
    <property type="molecule type" value="Genomic_DNA"/>
</dbReference>
<dbReference type="InterPro" id="IPR036259">
    <property type="entry name" value="MFS_trans_sf"/>
</dbReference>
<comment type="caution">
    <text evidence="2">The sequence shown here is derived from an EMBL/GenBank/DDBJ whole genome shotgun (WGS) entry which is preliminary data.</text>
</comment>
<feature type="transmembrane region" description="Helical" evidence="1">
    <location>
        <begin position="114"/>
        <end position="133"/>
    </location>
</feature>
<keyword evidence="3" id="KW-1185">Reference proteome</keyword>
<dbReference type="AlphaFoldDB" id="A0AA38LFU7"/>
<proteinExistence type="predicted"/>
<gene>
    <name evidence="2" type="ORF">KI387_017503</name>
</gene>
<keyword evidence="1" id="KW-1133">Transmembrane helix</keyword>
<reference evidence="2 3" key="1">
    <citation type="journal article" date="2021" name="Nat. Plants">
        <title>The Taxus genome provides insights into paclitaxel biosynthesis.</title>
        <authorList>
            <person name="Xiong X."/>
            <person name="Gou J."/>
            <person name="Liao Q."/>
            <person name="Li Y."/>
            <person name="Zhou Q."/>
            <person name="Bi G."/>
            <person name="Li C."/>
            <person name="Du R."/>
            <person name="Wang X."/>
            <person name="Sun T."/>
            <person name="Guo L."/>
            <person name="Liang H."/>
            <person name="Lu P."/>
            <person name="Wu Y."/>
            <person name="Zhang Z."/>
            <person name="Ro D.K."/>
            <person name="Shang Y."/>
            <person name="Huang S."/>
            <person name="Yan J."/>
        </authorList>
    </citation>
    <scope>NUCLEOTIDE SEQUENCE [LARGE SCALE GENOMIC DNA]</scope>
    <source>
        <strain evidence="2">Ta-2019</strain>
    </source>
</reference>
<organism evidence="2 3">
    <name type="scientific">Taxus chinensis</name>
    <name type="common">Chinese yew</name>
    <name type="synonym">Taxus wallichiana var. chinensis</name>
    <dbReference type="NCBI Taxonomy" id="29808"/>
    <lineage>
        <taxon>Eukaryota</taxon>
        <taxon>Viridiplantae</taxon>
        <taxon>Streptophyta</taxon>
        <taxon>Embryophyta</taxon>
        <taxon>Tracheophyta</taxon>
        <taxon>Spermatophyta</taxon>
        <taxon>Pinopsida</taxon>
        <taxon>Pinidae</taxon>
        <taxon>Conifers II</taxon>
        <taxon>Cupressales</taxon>
        <taxon>Taxaceae</taxon>
        <taxon>Taxus</taxon>
    </lineage>
</organism>
<evidence type="ECO:0000313" key="2">
    <source>
        <dbReference type="EMBL" id="KAH9322864.1"/>
    </source>
</evidence>
<feature type="transmembrane region" description="Helical" evidence="1">
    <location>
        <begin position="208"/>
        <end position="230"/>
    </location>
</feature>